<keyword evidence="1" id="KW-0808">Transferase</keyword>
<dbReference type="GO" id="GO:0016301">
    <property type="term" value="F:kinase activity"/>
    <property type="evidence" value="ECO:0007669"/>
    <property type="project" value="UniProtKB-KW"/>
</dbReference>
<dbReference type="SUPFAM" id="SSF52540">
    <property type="entry name" value="P-loop containing nucleoside triphosphate hydrolases"/>
    <property type="match status" value="1"/>
</dbReference>
<dbReference type="InterPro" id="IPR027417">
    <property type="entry name" value="P-loop_NTPase"/>
</dbReference>
<evidence type="ECO:0000313" key="1">
    <source>
        <dbReference type="EMBL" id="MPN10911.1"/>
    </source>
</evidence>
<gene>
    <name evidence="1" type="primary">cmk_66</name>
    <name evidence="1" type="ORF">SDC9_158208</name>
</gene>
<organism evidence="1">
    <name type="scientific">bioreactor metagenome</name>
    <dbReference type="NCBI Taxonomy" id="1076179"/>
    <lineage>
        <taxon>unclassified sequences</taxon>
        <taxon>metagenomes</taxon>
        <taxon>ecological metagenomes</taxon>
    </lineage>
</organism>
<dbReference type="EC" id="2.7.4.25" evidence="1"/>
<protein>
    <submittedName>
        <fullName evidence="1">Cytidylate kinase</fullName>
        <ecNumber evidence="1">2.7.4.25</ecNumber>
    </submittedName>
</protein>
<proteinExistence type="predicted"/>
<dbReference type="EMBL" id="VSSQ01057100">
    <property type="protein sequence ID" value="MPN10911.1"/>
    <property type="molecule type" value="Genomic_DNA"/>
</dbReference>
<dbReference type="Pfam" id="PF13189">
    <property type="entry name" value="Cytidylate_kin2"/>
    <property type="match status" value="1"/>
</dbReference>
<accession>A0A645F9D7</accession>
<dbReference type="AlphaFoldDB" id="A0A645F9D7"/>
<name>A0A645F9D7_9ZZZZ</name>
<comment type="caution">
    <text evidence="1">The sequence shown here is derived from an EMBL/GenBank/DDBJ whole genome shotgun (WGS) entry which is preliminary data.</text>
</comment>
<dbReference type="Gene3D" id="3.40.50.300">
    <property type="entry name" value="P-loop containing nucleotide triphosphate hydrolases"/>
    <property type="match status" value="1"/>
</dbReference>
<reference evidence="1" key="1">
    <citation type="submission" date="2019-08" db="EMBL/GenBank/DDBJ databases">
        <authorList>
            <person name="Kucharzyk K."/>
            <person name="Murdoch R.W."/>
            <person name="Higgins S."/>
            <person name="Loffler F."/>
        </authorList>
    </citation>
    <scope>NUCLEOTIDE SEQUENCE</scope>
</reference>
<keyword evidence="1" id="KW-0418">Kinase</keyword>
<sequence>MKQTVITISREFGSGGRQIGQQVAKALGVTFYDRTLIDLVAQKSGYPLDFVSENDQRITQSMLFQIAISGSVPPWMNGGKAITNRDTLFSAQSKVIRELAQQGGCIIVGRCANYVLRDVPEHFSVFISGALNDKIKRCTAEYGIRPSAAEAEMQQRDRDRANYYAHYTGEVWGEAKNYDLAINSSRFGIDGAVEMILSAARML</sequence>